<evidence type="ECO:0000313" key="1">
    <source>
        <dbReference type="EMBL" id="KAJ4706268.1"/>
    </source>
</evidence>
<organism evidence="1 2">
    <name type="scientific">Melia azedarach</name>
    <name type="common">Chinaberry tree</name>
    <dbReference type="NCBI Taxonomy" id="155640"/>
    <lineage>
        <taxon>Eukaryota</taxon>
        <taxon>Viridiplantae</taxon>
        <taxon>Streptophyta</taxon>
        <taxon>Embryophyta</taxon>
        <taxon>Tracheophyta</taxon>
        <taxon>Spermatophyta</taxon>
        <taxon>Magnoliopsida</taxon>
        <taxon>eudicotyledons</taxon>
        <taxon>Gunneridae</taxon>
        <taxon>Pentapetalae</taxon>
        <taxon>rosids</taxon>
        <taxon>malvids</taxon>
        <taxon>Sapindales</taxon>
        <taxon>Meliaceae</taxon>
        <taxon>Melia</taxon>
    </lineage>
</organism>
<gene>
    <name evidence="1" type="ORF">OWV82_019941</name>
</gene>
<reference evidence="1 2" key="1">
    <citation type="journal article" date="2023" name="Science">
        <title>Complex scaffold remodeling in plant triterpene biosynthesis.</title>
        <authorList>
            <person name="De La Pena R."/>
            <person name="Hodgson H."/>
            <person name="Liu J.C."/>
            <person name="Stephenson M.J."/>
            <person name="Martin A.C."/>
            <person name="Owen C."/>
            <person name="Harkess A."/>
            <person name="Leebens-Mack J."/>
            <person name="Jimenez L.E."/>
            <person name="Osbourn A."/>
            <person name="Sattely E.S."/>
        </authorList>
    </citation>
    <scope>NUCLEOTIDE SEQUENCE [LARGE SCALE GENOMIC DNA]</scope>
    <source>
        <strain evidence="2">cv. JPN11</strain>
        <tissue evidence="1">Leaf</tissue>
    </source>
</reference>
<dbReference type="Proteomes" id="UP001164539">
    <property type="component" value="Chromosome 11"/>
</dbReference>
<keyword evidence="2" id="KW-1185">Reference proteome</keyword>
<protein>
    <submittedName>
        <fullName evidence="1">PHD finger protein family</fullName>
    </submittedName>
</protein>
<name>A0ACC1X6I9_MELAZ</name>
<accession>A0ACC1X6I9</accession>
<evidence type="ECO:0000313" key="2">
    <source>
        <dbReference type="Proteomes" id="UP001164539"/>
    </source>
</evidence>
<proteinExistence type="predicted"/>
<dbReference type="EMBL" id="CM051404">
    <property type="protein sequence ID" value="KAJ4706268.1"/>
    <property type="molecule type" value="Genomic_DNA"/>
</dbReference>
<sequence>MSISILEASKKRKRKPKLFGFHTFLDSGNPISPIGAFRDNVRLFLAECGDLEDYNVEGMPIWSTLLAYEDSSFVFPLYTIEENVKHSSHPYCDQCRCTGWSNHFVSKRKYHWIIPIDCDWNKPLQDGVFDLQTHLLHGLIHCNGFGHLLCINGIEGGSKYLCGREIMDLWDRICTNLRARKITVEDASKKKSMDLRLLHGVAYGHPWFGRWGYKFCHGSFGVREHNYNRAIEILSSLELDNIIQDFGGTDQCRGLKQIFRRYRDMSETQLLTLKDLLRFMLTVKSCASAHKKTIVATTSFTSKPSTSMTLRNKTMVKDKSVNYRRFSAVMAKMDSRWSARRLESAAEVIVNALREKKAENLGRGGMSRQEVRDAARMHIGDTGLLDYVLKSMNNVIVGSHMVHRAVNPATRLLEYTISELGDGSGVLQPEPETFNEPLPPATVEHGGDFYSEVVYMYENVLLNYPESELVALATQAILDSKHFVKEWPVKDEEDQVLRFMCQVMPSFVDIQTRLTGNSTPGELVMVPLHSTVLDLKRAAQSALRDTCCIMESMVVTEIDKMEKMEDGELLFGAVESGSEVRVRGYGIDSDSKLRHEGGNDNWIVKCECGAEDDDGERMVACDICEIWQHTRCHGIQDSETVPPLFVCPGCCSSLAPARNESPFMFESSDDLLLLLAPETDHDAGILL</sequence>
<comment type="caution">
    <text evidence="1">The sequence shown here is derived from an EMBL/GenBank/DDBJ whole genome shotgun (WGS) entry which is preliminary data.</text>
</comment>